<dbReference type="AlphaFoldDB" id="A0A9P6BVA4"/>
<dbReference type="PANTHER" id="PTHR10039:SF17">
    <property type="entry name" value="FUNGAL STAND N-TERMINAL GOODBYE DOMAIN-CONTAINING PROTEIN-RELATED"/>
    <property type="match status" value="1"/>
</dbReference>
<feature type="region of interest" description="Disordered" evidence="2">
    <location>
        <begin position="1"/>
        <end position="21"/>
    </location>
</feature>
<accession>A0A9P6BVA4</accession>
<evidence type="ECO:0000256" key="1">
    <source>
        <dbReference type="ARBA" id="ARBA00022737"/>
    </source>
</evidence>
<organism evidence="4 5">
    <name type="scientific">Macrolepiota fuliginosa MF-IS2</name>
    <dbReference type="NCBI Taxonomy" id="1400762"/>
    <lineage>
        <taxon>Eukaryota</taxon>
        <taxon>Fungi</taxon>
        <taxon>Dikarya</taxon>
        <taxon>Basidiomycota</taxon>
        <taxon>Agaricomycotina</taxon>
        <taxon>Agaricomycetes</taxon>
        <taxon>Agaricomycetidae</taxon>
        <taxon>Agaricales</taxon>
        <taxon>Agaricineae</taxon>
        <taxon>Agaricaceae</taxon>
        <taxon>Macrolepiota</taxon>
    </lineage>
</organism>
<dbReference type="EMBL" id="MU151870">
    <property type="protein sequence ID" value="KAF9441546.1"/>
    <property type="molecule type" value="Genomic_DNA"/>
</dbReference>
<evidence type="ECO:0000256" key="2">
    <source>
        <dbReference type="SAM" id="MobiDB-lite"/>
    </source>
</evidence>
<gene>
    <name evidence="4" type="ORF">P691DRAFT_766161</name>
</gene>
<dbReference type="Proteomes" id="UP000807342">
    <property type="component" value="Unassembled WGS sequence"/>
</dbReference>
<feature type="domain" description="NACHT" evidence="3">
    <location>
        <begin position="127"/>
        <end position="273"/>
    </location>
</feature>
<comment type="caution">
    <text evidence="4">The sequence shown here is derived from an EMBL/GenBank/DDBJ whole genome shotgun (WGS) entry which is preliminary data.</text>
</comment>
<keyword evidence="5" id="KW-1185">Reference proteome</keyword>
<dbReference type="SUPFAM" id="SSF52540">
    <property type="entry name" value="P-loop containing nucleoside triphosphate hydrolases"/>
    <property type="match status" value="1"/>
</dbReference>
<dbReference type="InterPro" id="IPR007111">
    <property type="entry name" value="NACHT_NTPase"/>
</dbReference>
<sequence>MKSDSSEGVATPKQSFPSFHGFQHSPVQQYPGYTVPTGGTFFPGAHHNIFQKPIFAEKYTNNTYNYNYAYPHTGPSVVNLLLQRSMPGAELDSFERSRNLPRCLEGTRETLINEIGTWMVDRNHDRSMLWLYGPAGVGKSAVAQTLGEWAEKSGVLGAAIFLSDSPSRNDLSRLFVSVAHQLARRDVQYSVRVAEKLLADGGLLTKDLGTQFRKLIVEPLSVLVPSEKKLLVIIDGLDESTGEEEQQQVLQLIGGALASSQPLPIRWMICSRPEPYLRQRISEFETRCKWVEVPMDSGDIDVFVRIGFRWIVSIYPDAIGPNETWPDDGDIGVIVSASSGLFVYASTIVKFIEDRDIAAPKEQLEIAREFIECGSSQMNPLKALDELYSRILLRVHPNHLSTTLQLLGTCALFPQLPALELANLLNISQEKFYAALRRVHSVVHVPPPDKAAVDHLDFFHSSFIEFLRVSSRSQNFFLDARVIRYNFVEACFRALGKTKLLYAKSLPWQPSRPNSVSLAHRILAYTANHVWSACTSIDDLSGHPLLDTILDFNFTRLEFVESKLPARQLRYFVQWLISQMERSGRNSIVQWNEVKTPLFVRHIQLSMYVQWA</sequence>
<dbReference type="OrthoDB" id="3267051at2759"/>
<dbReference type="PANTHER" id="PTHR10039">
    <property type="entry name" value="AMELOGENIN"/>
    <property type="match status" value="1"/>
</dbReference>
<evidence type="ECO:0000313" key="4">
    <source>
        <dbReference type="EMBL" id="KAF9441546.1"/>
    </source>
</evidence>
<evidence type="ECO:0000259" key="3">
    <source>
        <dbReference type="PROSITE" id="PS50837"/>
    </source>
</evidence>
<proteinExistence type="predicted"/>
<dbReference type="InterPro" id="IPR056884">
    <property type="entry name" value="NPHP3-like_N"/>
</dbReference>
<dbReference type="Pfam" id="PF24883">
    <property type="entry name" value="NPHP3_N"/>
    <property type="match status" value="1"/>
</dbReference>
<evidence type="ECO:0000313" key="5">
    <source>
        <dbReference type="Proteomes" id="UP000807342"/>
    </source>
</evidence>
<reference evidence="4" key="1">
    <citation type="submission" date="2020-11" db="EMBL/GenBank/DDBJ databases">
        <authorList>
            <consortium name="DOE Joint Genome Institute"/>
            <person name="Ahrendt S."/>
            <person name="Riley R."/>
            <person name="Andreopoulos W."/>
            <person name="Labutti K."/>
            <person name="Pangilinan J."/>
            <person name="Ruiz-Duenas F.J."/>
            <person name="Barrasa J.M."/>
            <person name="Sanchez-Garcia M."/>
            <person name="Camarero S."/>
            <person name="Miyauchi S."/>
            <person name="Serrano A."/>
            <person name="Linde D."/>
            <person name="Babiker R."/>
            <person name="Drula E."/>
            <person name="Ayuso-Fernandez I."/>
            <person name="Pacheco R."/>
            <person name="Padilla G."/>
            <person name="Ferreira P."/>
            <person name="Barriuso J."/>
            <person name="Kellner H."/>
            <person name="Castanera R."/>
            <person name="Alfaro M."/>
            <person name="Ramirez L."/>
            <person name="Pisabarro A.G."/>
            <person name="Kuo A."/>
            <person name="Tritt A."/>
            <person name="Lipzen A."/>
            <person name="He G."/>
            <person name="Yan M."/>
            <person name="Ng V."/>
            <person name="Cullen D."/>
            <person name="Martin F."/>
            <person name="Rosso M.-N."/>
            <person name="Henrissat B."/>
            <person name="Hibbett D."/>
            <person name="Martinez A.T."/>
            <person name="Grigoriev I.V."/>
        </authorList>
    </citation>
    <scope>NUCLEOTIDE SEQUENCE</scope>
    <source>
        <strain evidence="4">MF-IS2</strain>
    </source>
</reference>
<name>A0A9P6BVA4_9AGAR</name>
<dbReference type="InterPro" id="IPR027417">
    <property type="entry name" value="P-loop_NTPase"/>
</dbReference>
<dbReference type="Gene3D" id="3.40.50.300">
    <property type="entry name" value="P-loop containing nucleotide triphosphate hydrolases"/>
    <property type="match status" value="1"/>
</dbReference>
<keyword evidence="1" id="KW-0677">Repeat</keyword>
<dbReference type="PROSITE" id="PS50837">
    <property type="entry name" value="NACHT"/>
    <property type="match status" value="1"/>
</dbReference>
<feature type="compositionally biased region" description="Polar residues" evidence="2">
    <location>
        <begin position="1"/>
        <end position="17"/>
    </location>
</feature>
<protein>
    <recommendedName>
        <fullName evidence="3">NACHT domain-containing protein</fullName>
    </recommendedName>
</protein>